<keyword evidence="6" id="KW-0333">Golgi apparatus</keyword>
<evidence type="ECO:0000256" key="7">
    <source>
        <dbReference type="ARBA" id="ARBA00023136"/>
    </source>
</evidence>
<evidence type="ECO:0000313" key="8">
    <source>
        <dbReference type="EMBL" id="VDN50808.1"/>
    </source>
</evidence>
<dbReference type="WBParaSite" id="DME_0000578701-mRNA-1">
    <property type="protein sequence ID" value="DME_0000578701-mRNA-1"/>
    <property type="gene ID" value="DME_0000578701"/>
</dbReference>
<keyword evidence="7" id="KW-0472">Membrane</keyword>
<keyword evidence="5" id="KW-0653">Protein transport</keyword>
<proteinExistence type="inferred from homology"/>
<sequence length="243" mass="28382">MEEKKEELRQMVGRRYRDVLEASSAVQRVSQIADTFAKTVHDIRLVGAERMATKYSEISVIVIQRILALNKFSSMIDHFSPLSNAFLMLVIENIHRYLCTDTYQTDDLRRFTKYMSRKLFRKRLRLEEELVNKISLLSNIDDVVNNLSAIILLTKISFEKLIELFMERKLSAINKNLLDSPSLIDIVWNIRLSLQCMREIFMNGKLVNNLQMIAADGWMPSSFCCNTEMKLSFFVSFFNPNFI</sequence>
<evidence type="ECO:0000313" key="9">
    <source>
        <dbReference type="Proteomes" id="UP000038040"/>
    </source>
</evidence>
<dbReference type="GO" id="GO:0006891">
    <property type="term" value="P:intra-Golgi vesicle-mediated transport"/>
    <property type="evidence" value="ECO:0007669"/>
    <property type="project" value="InterPro"/>
</dbReference>
<dbReference type="Proteomes" id="UP000274756">
    <property type="component" value="Unassembled WGS sequence"/>
</dbReference>
<organism evidence="9 11">
    <name type="scientific">Dracunculus medinensis</name>
    <name type="common">Guinea worm</name>
    <dbReference type="NCBI Taxonomy" id="318479"/>
    <lineage>
        <taxon>Eukaryota</taxon>
        <taxon>Metazoa</taxon>
        <taxon>Ecdysozoa</taxon>
        <taxon>Nematoda</taxon>
        <taxon>Chromadorea</taxon>
        <taxon>Rhabditida</taxon>
        <taxon>Spirurina</taxon>
        <taxon>Dracunculoidea</taxon>
        <taxon>Dracunculidae</taxon>
        <taxon>Dracunculus</taxon>
    </lineage>
</organism>
<dbReference type="PANTHER" id="PTHR31658">
    <property type="entry name" value="CONSERVED OLIGOMERIC GOLGI COMPLEX SUBUNIT 1"/>
    <property type="match status" value="1"/>
</dbReference>
<evidence type="ECO:0000256" key="6">
    <source>
        <dbReference type="ARBA" id="ARBA00023034"/>
    </source>
</evidence>
<evidence type="ECO:0000313" key="10">
    <source>
        <dbReference type="Proteomes" id="UP000274756"/>
    </source>
</evidence>
<dbReference type="AlphaFoldDB" id="A0A0N4UEI0"/>
<keyword evidence="10" id="KW-1185">Reference proteome</keyword>
<dbReference type="GO" id="GO:0000139">
    <property type="term" value="C:Golgi membrane"/>
    <property type="evidence" value="ECO:0007669"/>
    <property type="project" value="UniProtKB-SubCell"/>
</dbReference>
<gene>
    <name evidence="8" type="ORF">DME_LOCUS781</name>
</gene>
<dbReference type="EMBL" id="UYYG01000008">
    <property type="protein sequence ID" value="VDN50808.1"/>
    <property type="molecule type" value="Genomic_DNA"/>
</dbReference>
<dbReference type="GO" id="GO:0015031">
    <property type="term" value="P:protein transport"/>
    <property type="evidence" value="ECO:0007669"/>
    <property type="project" value="UniProtKB-KW"/>
</dbReference>
<reference evidence="11" key="1">
    <citation type="submission" date="2016-04" db="UniProtKB">
        <authorList>
            <consortium name="WormBaseParasite"/>
        </authorList>
    </citation>
    <scope>IDENTIFICATION</scope>
</reference>
<protein>
    <recommendedName>
        <fullName evidence="3">Conserved oligomeric Golgi complex subunit 1</fullName>
    </recommendedName>
</protein>
<name>A0A0N4UEI0_DRAME</name>
<dbReference type="InterPro" id="IPR033370">
    <property type="entry name" value="COG1"/>
</dbReference>
<dbReference type="OrthoDB" id="46189at2759"/>
<evidence type="ECO:0000256" key="4">
    <source>
        <dbReference type="ARBA" id="ARBA00022448"/>
    </source>
</evidence>
<evidence type="ECO:0000313" key="11">
    <source>
        <dbReference type="WBParaSite" id="DME_0000578701-mRNA-1"/>
    </source>
</evidence>
<evidence type="ECO:0000256" key="1">
    <source>
        <dbReference type="ARBA" id="ARBA00004395"/>
    </source>
</evidence>
<evidence type="ECO:0000256" key="5">
    <source>
        <dbReference type="ARBA" id="ARBA00022927"/>
    </source>
</evidence>
<reference evidence="8 10" key="2">
    <citation type="submission" date="2018-11" db="EMBL/GenBank/DDBJ databases">
        <authorList>
            <consortium name="Pathogen Informatics"/>
        </authorList>
    </citation>
    <scope>NUCLEOTIDE SEQUENCE [LARGE SCALE GENOMIC DNA]</scope>
</reference>
<comment type="subcellular location">
    <subcellularLocation>
        <location evidence="1">Golgi apparatus membrane</location>
        <topology evidence="1">Peripheral membrane protein</topology>
    </subcellularLocation>
</comment>
<dbReference type="Proteomes" id="UP000038040">
    <property type="component" value="Unplaced"/>
</dbReference>
<keyword evidence="4" id="KW-0813">Transport</keyword>
<accession>A0A0N4UEI0</accession>
<dbReference type="STRING" id="318479.A0A0N4UEI0"/>
<dbReference type="GO" id="GO:0017119">
    <property type="term" value="C:Golgi transport complex"/>
    <property type="evidence" value="ECO:0007669"/>
    <property type="project" value="InterPro"/>
</dbReference>
<evidence type="ECO:0000256" key="2">
    <source>
        <dbReference type="ARBA" id="ARBA00006653"/>
    </source>
</evidence>
<dbReference type="PANTHER" id="PTHR31658:SF0">
    <property type="entry name" value="CONSERVED OLIGOMERIC GOLGI COMPLEX SUBUNIT 1"/>
    <property type="match status" value="1"/>
</dbReference>
<comment type="similarity">
    <text evidence="2">Belongs to the COG1 family.</text>
</comment>
<evidence type="ECO:0000256" key="3">
    <source>
        <dbReference type="ARBA" id="ARBA00020978"/>
    </source>
</evidence>